<name>A0ABY4A3E5_9BURK</name>
<dbReference type="Proteomes" id="UP000831532">
    <property type="component" value="Chromosome"/>
</dbReference>
<proteinExistence type="predicted"/>
<gene>
    <name evidence="1" type="ORF">INH39_27750</name>
</gene>
<reference evidence="1 2" key="1">
    <citation type="submission" date="2020-10" db="EMBL/GenBank/DDBJ databases">
        <title>Genome analysis of Massilia species.</title>
        <authorList>
            <person name="Jung D.-H."/>
        </authorList>
    </citation>
    <scope>NUCLEOTIDE SEQUENCE [LARGE SCALE GENOMIC DNA]</scope>
    <source>
        <strain evidence="2">sipir</strain>
    </source>
</reference>
<dbReference type="RefSeq" id="WP_243490365.1">
    <property type="nucleotide sequence ID" value="NZ_CP063361.1"/>
</dbReference>
<organism evidence="1 2">
    <name type="scientific">Massilia violaceinigra</name>
    <dbReference type="NCBI Taxonomy" id="2045208"/>
    <lineage>
        <taxon>Bacteria</taxon>
        <taxon>Pseudomonadati</taxon>
        <taxon>Pseudomonadota</taxon>
        <taxon>Betaproteobacteria</taxon>
        <taxon>Burkholderiales</taxon>
        <taxon>Oxalobacteraceae</taxon>
        <taxon>Telluria group</taxon>
        <taxon>Massilia</taxon>
    </lineage>
</organism>
<accession>A0ABY4A3E5</accession>
<keyword evidence="2" id="KW-1185">Reference proteome</keyword>
<evidence type="ECO:0000313" key="2">
    <source>
        <dbReference type="Proteomes" id="UP000831532"/>
    </source>
</evidence>
<dbReference type="EMBL" id="CP063361">
    <property type="protein sequence ID" value="UOD29173.1"/>
    <property type="molecule type" value="Genomic_DNA"/>
</dbReference>
<protein>
    <submittedName>
        <fullName evidence="1">Uncharacterized protein</fullName>
    </submittedName>
</protein>
<evidence type="ECO:0000313" key="1">
    <source>
        <dbReference type="EMBL" id="UOD29173.1"/>
    </source>
</evidence>
<sequence>MNDLHHSNTPLHEISLSDGGHNVVARELSTRFQDGRAQEVADYLAQCDFSALVWLGMGNRRRNIWDTDPGAWRAFARLTAKRGILWLGADGMEHRDAAFSEEIHAFGRDLLASAGTDPAALARAHDFILNFVTPRLGYPGIARADVLAMVDEHLAIRGAARLTDAPEHDSWLHPLLACLAGPADLVALAGRSEYLFRQAMRAHQNRSGQERARERWVPWHDFFDRHPDYLACYLDRIADPGLMLRRWPSGPTQLRRSMMHILLGAMPWPGGDDQDYAAEVVDAMIRNDQDKLFQTISLPRHRLGLAVSLVSRQQSHDVLLEFFPGIIPQNHAPNAGAALNIVLAAYPELFAGIFTGDLPGALVLLSNDVLRAVLPALGERIGQAACPTLCAAAVIASARLDLADVAAAGWFASDQENLRLACREILLTHPDQAGATALLAVH</sequence>